<evidence type="ECO:0000259" key="3">
    <source>
        <dbReference type="Pfam" id="PF00586"/>
    </source>
</evidence>
<feature type="binding site" evidence="2">
    <location>
        <position position="49"/>
    </location>
    <ligand>
        <name>Mg(2+)</name>
        <dbReference type="ChEBI" id="CHEBI:18420"/>
        <label>1</label>
    </ligand>
</feature>
<dbReference type="GO" id="GO:0000287">
    <property type="term" value="F:magnesium ion binding"/>
    <property type="evidence" value="ECO:0007669"/>
    <property type="project" value="UniProtKB-UniRule"/>
</dbReference>
<gene>
    <name evidence="2" type="primary">thiL</name>
    <name evidence="5" type="ORF">JIN81_12185</name>
</gene>
<feature type="binding site" evidence="2">
    <location>
        <position position="77"/>
    </location>
    <ligand>
        <name>Mg(2+)</name>
        <dbReference type="ChEBI" id="CHEBI:18420"/>
        <label>4</label>
    </ligand>
</feature>
<dbReference type="RefSeq" id="WP_200279860.1">
    <property type="nucleotide sequence ID" value="NZ_JAENII010000009.1"/>
</dbReference>
<feature type="binding site" evidence="2">
    <location>
        <position position="153"/>
    </location>
    <ligand>
        <name>ATP</name>
        <dbReference type="ChEBI" id="CHEBI:30616"/>
    </ligand>
</feature>
<evidence type="ECO:0000259" key="4">
    <source>
        <dbReference type="Pfam" id="PF02769"/>
    </source>
</evidence>
<comment type="similarity">
    <text evidence="2">Belongs to the thiamine-monophosphate kinase family.</text>
</comment>
<dbReference type="SUPFAM" id="SSF56042">
    <property type="entry name" value="PurM C-terminal domain-like"/>
    <property type="match status" value="1"/>
</dbReference>
<dbReference type="InterPro" id="IPR016188">
    <property type="entry name" value="PurM-like_N"/>
</dbReference>
<dbReference type="EC" id="2.7.4.16" evidence="2"/>
<dbReference type="InterPro" id="IPR010918">
    <property type="entry name" value="PurM-like_C_dom"/>
</dbReference>
<comment type="caution">
    <text evidence="2">Lacks conserved residue(s) required for the propagation of feature annotation.</text>
</comment>
<protein>
    <recommendedName>
        <fullName evidence="2">Thiamine-monophosphate kinase</fullName>
        <shortName evidence="2">TMP kinase</shortName>
        <shortName evidence="2">Thiamine-phosphate kinase</shortName>
        <ecNumber evidence="2">2.7.4.16</ecNumber>
    </recommendedName>
</protein>
<evidence type="ECO:0000256" key="1">
    <source>
        <dbReference type="ARBA" id="ARBA00022977"/>
    </source>
</evidence>
<reference evidence="5" key="1">
    <citation type="submission" date="2021-01" db="EMBL/GenBank/DDBJ databases">
        <title>Modified the classification status of verrucomicrobia.</title>
        <authorList>
            <person name="Feng X."/>
        </authorList>
    </citation>
    <scope>NUCLEOTIDE SEQUENCE</scope>
    <source>
        <strain evidence="5">KCTC 22201</strain>
    </source>
</reference>
<dbReference type="GO" id="GO:0009030">
    <property type="term" value="F:thiamine-phosphate kinase activity"/>
    <property type="evidence" value="ECO:0007669"/>
    <property type="project" value="UniProtKB-UniRule"/>
</dbReference>
<proteinExistence type="inferred from homology"/>
<keyword evidence="2 5" id="KW-0418">Kinase</keyword>
<dbReference type="CDD" id="cd02194">
    <property type="entry name" value="ThiL"/>
    <property type="match status" value="1"/>
</dbReference>
<dbReference type="HAMAP" id="MF_02128">
    <property type="entry name" value="TMP_kinase"/>
    <property type="match status" value="1"/>
</dbReference>
<evidence type="ECO:0000313" key="5">
    <source>
        <dbReference type="EMBL" id="MBK1827780.1"/>
    </source>
</evidence>
<dbReference type="AlphaFoldDB" id="A0A934VGP1"/>
<feature type="binding site" evidence="2">
    <location>
        <position position="202"/>
    </location>
    <ligand>
        <name>Mg(2+)</name>
        <dbReference type="ChEBI" id="CHEBI:18420"/>
        <label>5</label>
    </ligand>
</feature>
<dbReference type="Proteomes" id="UP000658278">
    <property type="component" value="Unassembled WGS sequence"/>
</dbReference>
<feature type="binding site" evidence="2">
    <location>
        <position position="32"/>
    </location>
    <ligand>
        <name>Mg(2+)</name>
        <dbReference type="ChEBI" id="CHEBI:18420"/>
        <label>4</label>
    </ligand>
</feature>
<dbReference type="PANTHER" id="PTHR30270:SF0">
    <property type="entry name" value="THIAMINE-MONOPHOSPHATE KINASE"/>
    <property type="match status" value="1"/>
</dbReference>
<keyword evidence="2" id="KW-0067">ATP-binding</keyword>
<comment type="miscellaneous">
    <text evidence="2">Reaction mechanism of ThiL seems to utilize a direct, inline transfer of the gamma-phosphate of ATP to TMP rather than a phosphorylated enzyme intermediate.</text>
</comment>
<sequence>MKRLKDIGEDALIERLVKGFSREGLVAGPGDDCAVVDPGRGALRLLKTDAIVEKVHFLSDAVPTQVGWKAAARVLSDFAAMGGRPEYLMVTVALPSTTTVVWAEGLYRGIRRCLEAHGGILAGGETTSVPEGSPAVISVSGEGSVARGKWVSRSGGKPGDVIAVTGRLGGSIRGKHLRFTPRLEEGRQLAEQGASAMMDLSDGLAKDLPRLAKASGCGFALDEAAVPRNRGCGIEDAIGDGEDYELLVTVPARRWRKLVAAWPTAFAPLTAIGELTEGGGELVGGWEHFRGGAR</sequence>
<dbReference type="InterPro" id="IPR036921">
    <property type="entry name" value="PurM-like_N_sf"/>
</dbReference>
<evidence type="ECO:0000313" key="6">
    <source>
        <dbReference type="Proteomes" id="UP000658278"/>
    </source>
</evidence>
<feature type="binding site" evidence="2">
    <location>
        <position position="32"/>
    </location>
    <ligand>
        <name>Mg(2+)</name>
        <dbReference type="ChEBI" id="CHEBI:18420"/>
        <label>3</label>
    </ligand>
</feature>
<feature type="binding site" evidence="2">
    <location>
        <position position="199"/>
    </location>
    <ligand>
        <name>Mg(2+)</name>
        <dbReference type="ChEBI" id="CHEBI:18420"/>
        <label>3</label>
    </ligand>
</feature>
<feature type="binding site" evidence="2">
    <location>
        <position position="201"/>
    </location>
    <ligand>
        <name>ATP</name>
        <dbReference type="ChEBI" id="CHEBI:30616"/>
    </ligand>
</feature>
<name>A0A934VGP1_9BACT</name>
<dbReference type="Gene3D" id="3.90.650.10">
    <property type="entry name" value="PurM-like C-terminal domain"/>
    <property type="match status" value="1"/>
</dbReference>
<feature type="binding site" evidence="2">
    <location>
        <position position="286"/>
    </location>
    <ligand>
        <name>substrate</name>
    </ligand>
</feature>
<dbReference type="EMBL" id="JAENII010000009">
    <property type="protein sequence ID" value="MBK1827780.1"/>
    <property type="molecule type" value="Genomic_DNA"/>
</dbReference>
<dbReference type="PANTHER" id="PTHR30270">
    <property type="entry name" value="THIAMINE-MONOPHOSPHATE KINASE"/>
    <property type="match status" value="1"/>
</dbReference>
<dbReference type="Pfam" id="PF02769">
    <property type="entry name" value="AIRS_C"/>
    <property type="match status" value="1"/>
</dbReference>
<feature type="domain" description="PurM-like C-terminal" evidence="4">
    <location>
        <begin position="171"/>
        <end position="280"/>
    </location>
</feature>
<feature type="domain" description="PurM-like N-terminal" evidence="3">
    <location>
        <begin position="30"/>
        <end position="142"/>
    </location>
</feature>
<comment type="pathway">
    <text evidence="2">Cofactor biosynthesis; thiamine diphosphate biosynthesis; thiamine diphosphate from thiamine phosphate: step 1/1.</text>
</comment>
<keyword evidence="2" id="KW-0547">Nucleotide-binding</keyword>
<keyword evidence="2" id="KW-0460">Magnesium</keyword>
<organism evidence="5 6">
    <name type="scientific">Haloferula rosea</name>
    <dbReference type="NCBI Taxonomy" id="490093"/>
    <lineage>
        <taxon>Bacteria</taxon>
        <taxon>Pseudomonadati</taxon>
        <taxon>Verrucomicrobiota</taxon>
        <taxon>Verrucomicrobiia</taxon>
        <taxon>Verrucomicrobiales</taxon>
        <taxon>Verrucomicrobiaceae</taxon>
        <taxon>Haloferula</taxon>
    </lineage>
</organism>
<feature type="binding site" evidence="2">
    <location>
        <position position="49"/>
    </location>
    <ligand>
        <name>Mg(2+)</name>
        <dbReference type="ChEBI" id="CHEBI:18420"/>
        <label>2</label>
    </ligand>
</feature>
<feature type="binding site" evidence="2">
    <location>
        <position position="48"/>
    </location>
    <ligand>
        <name>Mg(2+)</name>
        <dbReference type="ChEBI" id="CHEBI:18420"/>
        <label>1</label>
    </ligand>
</feature>
<evidence type="ECO:0000256" key="2">
    <source>
        <dbReference type="HAMAP-Rule" id="MF_02128"/>
    </source>
</evidence>
<feature type="binding site" evidence="2">
    <location>
        <position position="56"/>
    </location>
    <ligand>
        <name>substrate</name>
    </ligand>
</feature>
<dbReference type="Gene3D" id="3.30.1330.10">
    <property type="entry name" value="PurM-like, N-terminal domain"/>
    <property type="match status" value="1"/>
</dbReference>
<dbReference type="GO" id="GO:0005524">
    <property type="term" value="F:ATP binding"/>
    <property type="evidence" value="ECO:0007669"/>
    <property type="project" value="UniProtKB-UniRule"/>
</dbReference>
<dbReference type="SUPFAM" id="SSF55326">
    <property type="entry name" value="PurM N-terminal domain-like"/>
    <property type="match status" value="1"/>
</dbReference>
<accession>A0A934VGP1</accession>
<feature type="binding site" evidence="2">
    <location>
        <position position="242"/>
    </location>
    <ligand>
        <name>substrate</name>
    </ligand>
</feature>
<feature type="binding site" evidence="2">
    <location>
        <position position="77"/>
    </location>
    <ligand>
        <name>Mg(2+)</name>
        <dbReference type="ChEBI" id="CHEBI:18420"/>
        <label>2</label>
    </ligand>
</feature>
<keyword evidence="2" id="KW-0479">Metal-binding</keyword>
<dbReference type="PIRSF" id="PIRSF005303">
    <property type="entry name" value="Thiam_monoph_kin"/>
    <property type="match status" value="1"/>
</dbReference>
<keyword evidence="1 2" id="KW-0784">Thiamine biosynthesis</keyword>
<dbReference type="Pfam" id="PF00586">
    <property type="entry name" value="AIRS"/>
    <property type="match status" value="1"/>
</dbReference>
<dbReference type="GO" id="GO:0009228">
    <property type="term" value="P:thiamine biosynthetic process"/>
    <property type="evidence" value="ECO:0007669"/>
    <property type="project" value="UniProtKB-KW"/>
</dbReference>
<comment type="catalytic activity">
    <reaction evidence="2">
        <text>thiamine phosphate + ATP = thiamine diphosphate + ADP</text>
        <dbReference type="Rhea" id="RHEA:15913"/>
        <dbReference type="ChEBI" id="CHEBI:30616"/>
        <dbReference type="ChEBI" id="CHEBI:37575"/>
        <dbReference type="ChEBI" id="CHEBI:58937"/>
        <dbReference type="ChEBI" id="CHEBI:456216"/>
        <dbReference type="EC" id="2.7.4.16"/>
    </reaction>
</comment>
<comment type="function">
    <text evidence="2">Catalyzes the ATP-dependent phosphorylation of thiamine-monophosphate (TMP) to form thiamine-pyrophosphate (TPP), the active form of vitamin B1.</text>
</comment>
<dbReference type="InterPro" id="IPR006283">
    <property type="entry name" value="ThiL-like"/>
</dbReference>
<feature type="binding site" evidence="2">
    <location>
        <position position="77"/>
    </location>
    <ligand>
        <name>Mg(2+)</name>
        <dbReference type="ChEBI" id="CHEBI:18420"/>
        <label>3</label>
    </ligand>
</feature>
<comment type="caution">
    <text evidence="5">The sequence shown here is derived from an EMBL/GenBank/DDBJ whole genome shotgun (WGS) entry which is preliminary data.</text>
</comment>
<dbReference type="GO" id="GO:0009229">
    <property type="term" value="P:thiamine diphosphate biosynthetic process"/>
    <property type="evidence" value="ECO:0007669"/>
    <property type="project" value="UniProtKB-UniRule"/>
</dbReference>
<feature type="binding site" evidence="2">
    <location>
        <position position="107"/>
    </location>
    <ligand>
        <name>ATP</name>
        <dbReference type="ChEBI" id="CHEBI:30616"/>
    </ligand>
</feature>
<keyword evidence="2" id="KW-0808">Transferase</keyword>
<dbReference type="InterPro" id="IPR036676">
    <property type="entry name" value="PurM-like_C_sf"/>
</dbReference>
<keyword evidence="6" id="KW-1185">Reference proteome</keyword>